<evidence type="ECO:0000313" key="10">
    <source>
        <dbReference type="Proteomes" id="UP000005510"/>
    </source>
</evidence>
<gene>
    <name evidence="9" type="ORF">PRABACTJOHN_04463</name>
</gene>
<dbReference type="STRING" id="537006.PRABACTJOHN_04463"/>
<dbReference type="RefSeq" id="WP_008153426.1">
    <property type="nucleotide sequence ID" value="NZ_DS996470.1"/>
</dbReference>
<dbReference type="InterPro" id="IPR017896">
    <property type="entry name" value="4Fe4S_Fe-S-bd"/>
</dbReference>
<keyword evidence="7" id="KW-0472">Membrane</keyword>
<evidence type="ECO:0000259" key="8">
    <source>
        <dbReference type="Pfam" id="PF12801"/>
    </source>
</evidence>
<organism evidence="9 10">
    <name type="scientific">Parabacteroides johnsonii DSM 18315</name>
    <dbReference type="NCBI Taxonomy" id="537006"/>
    <lineage>
        <taxon>Bacteria</taxon>
        <taxon>Pseudomonadati</taxon>
        <taxon>Bacteroidota</taxon>
        <taxon>Bacteroidia</taxon>
        <taxon>Bacteroidales</taxon>
        <taxon>Tannerellaceae</taxon>
        <taxon>Parabacteroides</taxon>
    </lineage>
</organism>
<keyword evidence="5" id="KW-0408">Iron</keyword>
<evidence type="ECO:0000256" key="2">
    <source>
        <dbReference type="ARBA" id="ARBA00022485"/>
    </source>
</evidence>
<dbReference type="Proteomes" id="UP000005510">
    <property type="component" value="Unassembled WGS sequence"/>
</dbReference>
<evidence type="ECO:0000256" key="7">
    <source>
        <dbReference type="SAM" id="Phobius"/>
    </source>
</evidence>
<dbReference type="EMBL" id="ABYH01000452">
    <property type="protein sequence ID" value="EEC94179.1"/>
    <property type="molecule type" value="Genomic_DNA"/>
</dbReference>
<dbReference type="PANTHER" id="PTHR30176">
    <property type="entry name" value="FERREDOXIN-TYPE PROTEIN NAPH"/>
    <property type="match status" value="1"/>
</dbReference>
<evidence type="ECO:0000256" key="4">
    <source>
        <dbReference type="ARBA" id="ARBA00022982"/>
    </source>
</evidence>
<dbReference type="GO" id="GO:0051539">
    <property type="term" value="F:4 iron, 4 sulfur cluster binding"/>
    <property type="evidence" value="ECO:0007669"/>
    <property type="project" value="UniProtKB-KW"/>
</dbReference>
<dbReference type="AlphaFoldDB" id="B7BHB4"/>
<evidence type="ECO:0000256" key="3">
    <source>
        <dbReference type="ARBA" id="ARBA00022723"/>
    </source>
</evidence>
<sequence>MLRTIRLTTALICFTLVTLLFLDFTGTLHVWFGWLAKVQFLPAVLALNLGVVLFLIALTWIFGRVYCSVICPLGIFQDIVSWLAGKRKKNRFRYSPALSWLRYGVMGIFILAMISGLGAWAALIAPYSAYGRIASNLFAPFWGWANNLLAYLAERADSYAFYETEV</sequence>
<keyword evidence="1" id="KW-0813">Transport</keyword>
<feature type="non-terminal residue" evidence="9">
    <location>
        <position position="166"/>
    </location>
</feature>
<feature type="domain" description="4Fe-4S ferredoxin-type" evidence="8">
    <location>
        <begin position="49"/>
        <end position="89"/>
    </location>
</feature>
<name>B7BHB4_9BACT</name>
<feature type="transmembrane region" description="Helical" evidence="7">
    <location>
        <begin position="104"/>
        <end position="125"/>
    </location>
</feature>
<dbReference type="Pfam" id="PF12801">
    <property type="entry name" value="Fer4_5"/>
    <property type="match status" value="1"/>
</dbReference>
<dbReference type="GO" id="GO:0005886">
    <property type="term" value="C:plasma membrane"/>
    <property type="evidence" value="ECO:0007669"/>
    <property type="project" value="TreeGrafter"/>
</dbReference>
<evidence type="ECO:0000256" key="6">
    <source>
        <dbReference type="ARBA" id="ARBA00023014"/>
    </source>
</evidence>
<reference evidence="9 10" key="2">
    <citation type="submission" date="2008-10" db="EMBL/GenBank/DDBJ databases">
        <authorList>
            <person name="Fulton L."/>
            <person name="Clifton S."/>
            <person name="Fulton B."/>
            <person name="Xu J."/>
            <person name="Minx P."/>
            <person name="Pepin K.H."/>
            <person name="Johnson M."/>
            <person name="Bhonagiri V."/>
            <person name="Nash W.E."/>
            <person name="Mardis E.R."/>
            <person name="Wilson R.K."/>
        </authorList>
    </citation>
    <scope>NUCLEOTIDE SEQUENCE [LARGE SCALE GENOMIC DNA]</scope>
    <source>
        <strain evidence="9 10">DSM 18315</strain>
    </source>
</reference>
<evidence type="ECO:0000256" key="1">
    <source>
        <dbReference type="ARBA" id="ARBA00022448"/>
    </source>
</evidence>
<accession>B7BHB4</accession>
<keyword evidence="7" id="KW-0812">Transmembrane</keyword>
<keyword evidence="2" id="KW-0004">4Fe-4S</keyword>
<protein>
    <recommendedName>
        <fullName evidence="8">4Fe-4S ferredoxin-type domain-containing protein</fullName>
    </recommendedName>
</protein>
<dbReference type="GO" id="GO:0046872">
    <property type="term" value="F:metal ion binding"/>
    <property type="evidence" value="ECO:0007669"/>
    <property type="project" value="UniProtKB-KW"/>
</dbReference>
<feature type="transmembrane region" description="Helical" evidence="7">
    <location>
        <begin position="38"/>
        <end position="58"/>
    </location>
</feature>
<proteinExistence type="predicted"/>
<evidence type="ECO:0000256" key="5">
    <source>
        <dbReference type="ARBA" id="ARBA00023004"/>
    </source>
</evidence>
<keyword evidence="7" id="KW-1133">Transmembrane helix</keyword>
<keyword evidence="4" id="KW-0249">Electron transport</keyword>
<dbReference type="InterPro" id="IPR051684">
    <property type="entry name" value="Electron_Trans/Redox"/>
</dbReference>
<dbReference type="HOGENOM" id="CLU_099655_0_0_10"/>
<keyword evidence="6" id="KW-0411">Iron-sulfur</keyword>
<dbReference type="PANTHER" id="PTHR30176:SF3">
    <property type="entry name" value="FERREDOXIN-TYPE PROTEIN NAPH"/>
    <property type="match status" value="1"/>
</dbReference>
<keyword evidence="3" id="KW-0479">Metal-binding</keyword>
<feature type="transmembrane region" description="Helical" evidence="7">
    <location>
        <begin position="7"/>
        <end position="32"/>
    </location>
</feature>
<reference evidence="9 10" key="1">
    <citation type="submission" date="2008-10" db="EMBL/GenBank/DDBJ databases">
        <title>Draft genome sequence of Parabacteroides johnsonii (DSM 18315).</title>
        <authorList>
            <person name="Sudarsanam P."/>
            <person name="Ley R."/>
            <person name="Guruge J."/>
            <person name="Turnbaugh P.J."/>
            <person name="Mahowald M."/>
            <person name="Liep D."/>
            <person name="Gordon J."/>
        </authorList>
    </citation>
    <scope>NUCLEOTIDE SEQUENCE [LARGE SCALE GENOMIC DNA]</scope>
    <source>
        <strain evidence="9 10">DSM 18315</strain>
    </source>
</reference>
<evidence type="ECO:0000313" key="9">
    <source>
        <dbReference type="EMBL" id="EEC94179.1"/>
    </source>
</evidence>
<comment type="caution">
    <text evidence="9">The sequence shown here is derived from an EMBL/GenBank/DDBJ whole genome shotgun (WGS) entry which is preliminary data.</text>
</comment>